<gene>
    <name evidence="1" type="ORF">BKA03_000657</name>
</gene>
<reference evidence="1 2" key="1">
    <citation type="submission" date="2020-07" db="EMBL/GenBank/DDBJ databases">
        <title>Sequencing the genomes of 1000 actinobacteria strains.</title>
        <authorList>
            <person name="Klenk H.-P."/>
        </authorList>
    </citation>
    <scope>NUCLEOTIDE SEQUENCE [LARGE SCALE GENOMIC DNA]</scope>
    <source>
        <strain evidence="1 2">DSM 19970</strain>
    </source>
</reference>
<sequence length="128" mass="13261">MTTTSSTSQPTVDQIVAGMSAGLGGKAVPPMIQLAATVMPDMVLRQAQDSGFAMPKEGGALAEETRTILLLGIALATGSDCVENLVNKAKAQGIDDATLLETFKIARFAEATRVFNNAVPLLARLAGE</sequence>
<evidence type="ECO:0000313" key="2">
    <source>
        <dbReference type="Proteomes" id="UP000547973"/>
    </source>
</evidence>
<dbReference type="RefSeq" id="WP_062074674.1">
    <property type="nucleotide sequence ID" value="NZ_BBRC01000003.1"/>
</dbReference>
<dbReference type="InterPro" id="IPR029032">
    <property type="entry name" value="AhpD-like"/>
</dbReference>
<dbReference type="GO" id="GO:0004601">
    <property type="term" value="F:peroxidase activity"/>
    <property type="evidence" value="ECO:0007669"/>
    <property type="project" value="UniProtKB-KW"/>
</dbReference>
<dbReference type="Gene3D" id="1.20.1290.10">
    <property type="entry name" value="AhpD-like"/>
    <property type="match status" value="1"/>
</dbReference>
<comment type="caution">
    <text evidence="1">The sequence shown here is derived from an EMBL/GenBank/DDBJ whole genome shotgun (WGS) entry which is preliminary data.</text>
</comment>
<organism evidence="1 2">
    <name type="scientific">Demequina lutea</name>
    <dbReference type="NCBI Taxonomy" id="431489"/>
    <lineage>
        <taxon>Bacteria</taxon>
        <taxon>Bacillati</taxon>
        <taxon>Actinomycetota</taxon>
        <taxon>Actinomycetes</taxon>
        <taxon>Micrococcales</taxon>
        <taxon>Demequinaceae</taxon>
        <taxon>Demequina</taxon>
    </lineage>
</organism>
<keyword evidence="1" id="KW-0560">Oxidoreductase</keyword>
<dbReference type="EMBL" id="JACBZO010000001">
    <property type="protein sequence ID" value="NYI40538.1"/>
    <property type="molecule type" value="Genomic_DNA"/>
</dbReference>
<dbReference type="OrthoDB" id="32395at2"/>
<proteinExistence type="predicted"/>
<accession>A0A7Y9ZA87</accession>
<protein>
    <submittedName>
        <fullName evidence="1">Alkylhydroperoxidase/carboxymuconolactone decarboxylase family protein YurZ</fullName>
    </submittedName>
</protein>
<evidence type="ECO:0000313" key="1">
    <source>
        <dbReference type="EMBL" id="NYI40538.1"/>
    </source>
</evidence>
<keyword evidence="2" id="KW-1185">Reference proteome</keyword>
<dbReference type="AlphaFoldDB" id="A0A7Y9ZA87"/>
<dbReference type="SUPFAM" id="SSF69118">
    <property type="entry name" value="AhpD-like"/>
    <property type="match status" value="1"/>
</dbReference>
<keyword evidence="1" id="KW-0575">Peroxidase</keyword>
<name>A0A7Y9ZA87_9MICO</name>
<dbReference type="Proteomes" id="UP000547973">
    <property type="component" value="Unassembled WGS sequence"/>
</dbReference>